<dbReference type="EMBL" id="PYOZ01000002">
    <property type="protein sequence ID" value="PSX46379.1"/>
    <property type="molecule type" value="Genomic_DNA"/>
</dbReference>
<dbReference type="EMBL" id="PYNF01000004">
    <property type="protein sequence ID" value="PSV00083.1"/>
    <property type="molecule type" value="Genomic_DNA"/>
</dbReference>
<protein>
    <submittedName>
        <fullName evidence="1">Uncharacterized protein</fullName>
    </submittedName>
</protein>
<dbReference type="GeneID" id="29945189"/>
<reference evidence="3 4" key="1">
    <citation type="submission" date="2018-01" db="EMBL/GenBank/DDBJ databases">
        <title>Whole genome sequencing of Histamine producing bacteria.</title>
        <authorList>
            <person name="Butler K."/>
        </authorList>
    </citation>
    <scope>NUCLEOTIDE SEQUENCE [LARGE SCALE GENOMIC DNA]</scope>
    <source>
        <strain evidence="2 3">A1-4</strain>
        <strain evidence="1 4">FS-7.2</strain>
    </source>
</reference>
<accession>A0A0B7JIR2</accession>
<organism evidence="1 4">
    <name type="scientific">Photobacterium kishitanii</name>
    <dbReference type="NCBI Taxonomy" id="318456"/>
    <lineage>
        <taxon>Bacteria</taxon>
        <taxon>Pseudomonadati</taxon>
        <taxon>Pseudomonadota</taxon>
        <taxon>Gammaproteobacteria</taxon>
        <taxon>Vibrionales</taxon>
        <taxon>Vibrionaceae</taxon>
        <taxon>Photobacterium</taxon>
    </lineage>
</organism>
<evidence type="ECO:0000313" key="3">
    <source>
        <dbReference type="Proteomes" id="UP000240728"/>
    </source>
</evidence>
<keyword evidence="3" id="KW-1185">Reference proteome</keyword>
<accession>A0A2T3KKK1</accession>
<evidence type="ECO:0000313" key="4">
    <source>
        <dbReference type="Proteomes" id="UP000241426"/>
    </source>
</evidence>
<gene>
    <name evidence="2" type="ORF">C0W53_05525</name>
    <name evidence="1" type="ORF">C9J27_07570</name>
</gene>
<dbReference type="OrthoDB" id="5880714at2"/>
<sequence length="81" mass="9450">MSYIRINRLPTDRDVEKAFGLEIHSFTEAFNMYSVAPFVAEVGFKSSYDDNGQLWERYHLGGWALNKDAAADWFTFVDEYK</sequence>
<dbReference type="RefSeq" id="WP_036790916.1">
    <property type="nucleotide sequence ID" value="NZ_JAUZMV010000002.1"/>
</dbReference>
<evidence type="ECO:0000313" key="1">
    <source>
        <dbReference type="EMBL" id="PSV00083.1"/>
    </source>
</evidence>
<dbReference type="Proteomes" id="UP000240728">
    <property type="component" value="Unassembled WGS sequence"/>
</dbReference>
<name>A0A2T3KKK1_9GAMM</name>
<proteinExistence type="predicted"/>
<evidence type="ECO:0000313" key="2">
    <source>
        <dbReference type="EMBL" id="PSX46379.1"/>
    </source>
</evidence>
<comment type="caution">
    <text evidence="1">The sequence shown here is derived from an EMBL/GenBank/DDBJ whole genome shotgun (WGS) entry which is preliminary data.</text>
</comment>
<dbReference type="Proteomes" id="UP000241426">
    <property type="component" value="Unassembled WGS sequence"/>
</dbReference>
<dbReference type="AlphaFoldDB" id="A0A2T3KKK1"/>